<gene>
    <name evidence="2" type="ORF">H8704_00090</name>
</gene>
<proteinExistence type="predicted"/>
<dbReference type="SUPFAM" id="SSF52540">
    <property type="entry name" value="P-loop containing nucleoside triphosphate hydrolases"/>
    <property type="match status" value="1"/>
</dbReference>
<dbReference type="PROSITE" id="PS51192">
    <property type="entry name" value="HELICASE_ATP_BIND_1"/>
    <property type="match status" value="1"/>
</dbReference>
<dbReference type="InterPro" id="IPR027417">
    <property type="entry name" value="P-loop_NTPase"/>
</dbReference>
<evidence type="ECO:0000259" key="1">
    <source>
        <dbReference type="PROSITE" id="PS51192"/>
    </source>
</evidence>
<dbReference type="Gene3D" id="3.40.50.300">
    <property type="entry name" value="P-loop containing nucleotide triphosphate hydrolases"/>
    <property type="match status" value="2"/>
</dbReference>
<keyword evidence="3" id="KW-1185">Reference proteome</keyword>
<evidence type="ECO:0000313" key="3">
    <source>
        <dbReference type="Proteomes" id="UP000606193"/>
    </source>
</evidence>
<organism evidence="2 3">
    <name type="scientific">Jutongia huaianensis</name>
    <dbReference type="NCBI Taxonomy" id="2763668"/>
    <lineage>
        <taxon>Bacteria</taxon>
        <taxon>Bacillati</taxon>
        <taxon>Bacillota</taxon>
        <taxon>Clostridia</taxon>
        <taxon>Lachnospirales</taxon>
        <taxon>Lachnospiraceae</taxon>
        <taxon>Jutongia</taxon>
    </lineage>
</organism>
<dbReference type="EMBL" id="JACRSX010000001">
    <property type="protein sequence ID" value="MBC8561040.1"/>
    <property type="molecule type" value="Genomic_DNA"/>
</dbReference>
<protein>
    <recommendedName>
        <fullName evidence="1">Helicase ATP-binding domain-containing protein</fullName>
    </recommendedName>
</protein>
<reference evidence="2 3" key="1">
    <citation type="submission" date="2020-08" db="EMBL/GenBank/DDBJ databases">
        <title>Genome public.</title>
        <authorList>
            <person name="Liu C."/>
            <person name="Sun Q."/>
        </authorList>
    </citation>
    <scope>NUCLEOTIDE SEQUENCE [LARGE SCALE GENOMIC DNA]</scope>
    <source>
        <strain evidence="2 3">NSJ-37</strain>
    </source>
</reference>
<evidence type="ECO:0000313" key="2">
    <source>
        <dbReference type="EMBL" id="MBC8561040.1"/>
    </source>
</evidence>
<dbReference type="Pfam" id="PF00271">
    <property type="entry name" value="Helicase_C"/>
    <property type="match status" value="1"/>
</dbReference>
<dbReference type="RefSeq" id="WP_249296820.1">
    <property type="nucleotide sequence ID" value="NZ_JACRSX010000001.1"/>
</dbReference>
<dbReference type="InterPro" id="IPR014001">
    <property type="entry name" value="Helicase_ATP-bd"/>
</dbReference>
<name>A0ABR7MXD3_9FIRM</name>
<dbReference type="Proteomes" id="UP000606193">
    <property type="component" value="Unassembled WGS sequence"/>
</dbReference>
<comment type="caution">
    <text evidence="2">The sequence shown here is derived from an EMBL/GenBank/DDBJ whole genome shotgun (WGS) entry which is preliminary data.</text>
</comment>
<sequence>MRTVLPYIQKMGGQILYLVSHTILESQLREEILDAALSDYSRSDETLDSITVWTYHRLAKLCVHQLLPHFDVIVCDEAHFFLTDSTYAIDEVALSYDWITQQKSPKILLSATIDSIFHYMKDHLELSVDRVIHPNSMQINISGSKSAIRYHAEPDYSSLCVKYVTKNAEIVTLCEKNKKEKKKKSLIFVSSKETGEKILQKLQAKKVRAIFLTADNKELEEQAKTIRTISEKSRFDSDVLIATAVLDVGVSIKDPNVNQIFIRSYNSE</sequence>
<feature type="domain" description="Helicase ATP-binding" evidence="1">
    <location>
        <begin position="1"/>
        <end position="115"/>
    </location>
</feature>
<dbReference type="InterPro" id="IPR001650">
    <property type="entry name" value="Helicase_C-like"/>
</dbReference>
<accession>A0ABR7MXD3</accession>